<dbReference type="Proteomes" id="UP000182836">
    <property type="component" value="Unassembled WGS sequence"/>
</dbReference>
<dbReference type="RefSeq" id="WP_052812394.1">
    <property type="nucleotide sequence ID" value="NZ_BJOA01000256.1"/>
</dbReference>
<feature type="transmembrane region" description="Helical" evidence="1">
    <location>
        <begin position="12"/>
        <end position="31"/>
    </location>
</feature>
<evidence type="ECO:0000313" key="3">
    <source>
        <dbReference type="Proteomes" id="UP000182836"/>
    </source>
</evidence>
<feature type="transmembrane region" description="Helical" evidence="1">
    <location>
        <begin position="83"/>
        <end position="99"/>
    </location>
</feature>
<dbReference type="GeneID" id="42307468"/>
<name>A0A1G9CD66_ANEMI</name>
<organism evidence="2 3">
    <name type="scientific">Aneurinibacillus migulanus</name>
    <name type="common">Bacillus migulanus</name>
    <dbReference type="NCBI Taxonomy" id="47500"/>
    <lineage>
        <taxon>Bacteria</taxon>
        <taxon>Bacillati</taxon>
        <taxon>Bacillota</taxon>
        <taxon>Bacilli</taxon>
        <taxon>Bacillales</taxon>
        <taxon>Paenibacillaceae</taxon>
        <taxon>Aneurinibacillus group</taxon>
        <taxon>Aneurinibacillus</taxon>
    </lineage>
</organism>
<gene>
    <name evidence="2" type="ORF">SAMN04487909_16117</name>
</gene>
<evidence type="ECO:0000256" key="1">
    <source>
        <dbReference type="SAM" id="Phobius"/>
    </source>
</evidence>
<sequence length="136" mass="15941">MTNKQNKWIKYILWICIFVLIGNILFTYLNVRTIGSYALFALSIFVASLLELHTFGKMSYFDSNSGEHKDELEEHIVKVSSKISYFVLMVVVFIIWAVSEYRNGEEEMTNVPLMLVFCATIITLPFVQFFVSRRYR</sequence>
<dbReference type="EMBL" id="FNED01000061">
    <property type="protein sequence ID" value="SDK49628.1"/>
    <property type="molecule type" value="Genomic_DNA"/>
</dbReference>
<evidence type="ECO:0008006" key="4">
    <source>
        <dbReference type="Google" id="ProtNLM"/>
    </source>
</evidence>
<keyword evidence="1" id="KW-1133">Transmembrane helix</keyword>
<evidence type="ECO:0000313" key="2">
    <source>
        <dbReference type="EMBL" id="SDK49628.1"/>
    </source>
</evidence>
<dbReference type="AlphaFoldDB" id="A0A1G9CD66"/>
<feature type="transmembrane region" description="Helical" evidence="1">
    <location>
        <begin position="37"/>
        <end position="55"/>
    </location>
</feature>
<protein>
    <recommendedName>
        <fullName evidence="4">DUF2178 domain-containing protein</fullName>
    </recommendedName>
</protein>
<keyword evidence="1" id="KW-0472">Membrane</keyword>
<accession>A0A1G9CD66</accession>
<keyword evidence="1" id="KW-0812">Transmembrane</keyword>
<proteinExistence type="predicted"/>
<reference evidence="2 3" key="1">
    <citation type="submission" date="2016-10" db="EMBL/GenBank/DDBJ databases">
        <authorList>
            <person name="de Groot N.N."/>
        </authorList>
    </citation>
    <scope>NUCLEOTIDE SEQUENCE [LARGE SCALE GENOMIC DNA]</scope>
    <source>
        <strain evidence="2 3">DSM 2895</strain>
    </source>
</reference>
<feature type="transmembrane region" description="Helical" evidence="1">
    <location>
        <begin position="111"/>
        <end position="131"/>
    </location>
</feature>